<evidence type="ECO:0000256" key="1">
    <source>
        <dbReference type="SAM" id="SignalP"/>
    </source>
</evidence>
<evidence type="ECO:0000313" key="3">
    <source>
        <dbReference type="Proteomes" id="UP000644147"/>
    </source>
</evidence>
<dbReference type="SUPFAM" id="SSF56935">
    <property type="entry name" value="Porins"/>
    <property type="match status" value="1"/>
</dbReference>
<accession>A0ABS1C5M1</accession>
<dbReference type="Pfam" id="PF19577">
    <property type="entry name" value="DcaP"/>
    <property type="match status" value="1"/>
</dbReference>
<feature type="chain" id="PRO_5045834185" description="Porin" evidence="1">
    <location>
        <begin position="22"/>
        <end position="406"/>
    </location>
</feature>
<name>A0ABS1C5M1_9BACT</name>
<feature type="signal peptide" evidence="1">
    <location>
        <begin position="1"/>
        <end position="21"/>
    </location>
</feature>
<dbReference type="Proteomes" id="UP000644147">
    <property type="component" value="Unassembled WGS sequence"/>
</dbReference>
<dbReference type="InterPro" id="IPR045748">
    <property type="entry name" value="DcaP"/>
</dbReference>
<comment type="caution">
    <text evidence="2">The sequence shown here is derived from an EMBL/GenBank/DDBJ whole genome shotgun (WGS) entry which is preliminary data.</text>
</comment>
<keyword evidence="3" id="KW-1185">Reference proteome</keyword>
<dbReference type="EMBL" id="JAEHFX010000011">
    <property type="protein sequence ID" value="MBK0404683.1"/>
    <property type="molecule type" value="Genomic_DNA"/>
</dbReference>
<reference evidence="2 3" key="1">
    <citation type="submission" date="2020-12" db="EMBL/GenBank/DDBJ databases">
        <title>Bacterial novel species Adhaeribacter sp. BT258 isolated from soil.</title>
        <authorList>
            <person name="Jung H.-Y."/>
        </authorList>
    </citation>
    <scope>NUCLEOTIDE SEQUENCE [LARGE SCALE GENOMIC DNA]</scope>
    <source>
        <strain evidence="2 3">BT258</strain>
    </source>
</reference>
<proteinExistence type="predicted"/>
<evidence type="ECO:0008006" key="4">
    <source>
        <dbReference type="Google" id="ProtNLM"/>
    </source>
</evidence>
<organism evidence="2 3">
    <name type="scientific">Adhaeribacter terrigena</name>
    <dbReference type="NCBI Taxonomy" id="2793070"/>
    <lineage>
        <taxon>Bacteria</taxon>
        <taxon>Pseudomonadati</taxon>
        <taxon>Bacteroidota</taxon>
        <taxon>Cytophagia</taxon>
        <taxon>Cytophagales</taxon>
        <taxon>Hymenobacteraceae</taxon>
        <taxon>Adhaeribacter</taxon>
    </lineage>
</organism>
<sequence length="406" mass="45974">MKHLTKIIAVVCCFFAVGASAQDAPPPEKQKAMEIYGFTMMDAGYNFGQIQSDWFDTMRPTKLPAFKDQYGADGQTYFSVRQTRFGVKNYFPTSKGELRTIFEFELFGTGVDAGQTTLRLRHAYGELGKWGAGQYWSPFMDIDVFPNSVEYWGPNGMVFFRNVQIRYMPIQGDTRLTFALERPGASADQGIYSDRIELDGISPDFSLPDLSAEYRYGSSWGYVELAGIVRKIAWEDKDTISLDFSGDATGWGLNLSSGIKFFKKDMLKLQVVYGEGIQNYMNDAPVDIGIQNRPGDANRPLEGVALPMLGVVAFYDRYWGDKFSTSIGYSMLDIDNSNAQTPDAFKKGQYALANLLYYPTENALVGIEYQWGARENFKDGWDYDTSKIQLTFKYNFSHTFYHEPKP</sequence>
<keyword evidence="1" id="KW-0732">Signal</keyword>
<evidence type="ECO:0000313" key="2">
    <source>
        <dbReference type="EMBL" id="MBK0404683.1"/>
    </source>
</evidence>
<dbReference type="RefSeq" id="WP_200507556.1">
    <property type="nucleotide sequence ID" value="NZ_JAEHFX010000011.1"/>
</dbReference>
<gene>
    <name evidence="2" type="ORF">I5M27_16940</name>
</gene>
<protein>
    <recommendedName>
        <fullName evidence="4">Porin</fullName>
    </recommendedName>
</protein>